<keyword evidence="7" id="KW-0732">Signal</keyword>
<comment type="caution">
    <text evidence="9">The sequence shown here is derived from an EMBL/GenBank/DDBJ whole genome shotgun (WGS) entry which is preliminary data.</text>
</comment>
<dbReference type="EMBL" id="JAVRRT010000001">
    <property type="protein sequence ID" value="KAK5175745.1"/>
    <property type="molecule type" value="Genomic_DNA"/>
</dbReference>
<keyword evidence="5" id="KW-0325">Glycoprotein</keyword>
<evidence type="ECO:0000313" key="9">
    <source>
        <dbReference type="EMBL" id="KAK5175745.1"/>
    </source>
</evidence>
<reference evidence="9 10" key="1">
    <citation type="submission" date="2023-08" db="EMBL/GenBank/DDBJ databases">
        <title>Black Yeasts Isolated from many extreme environments.</title>
        <authorList>
            <person name="Coleine C."/>
            <person name="Stajich J.E."/>
            <person name="Selbmann L."/>
        </authorList>
    </citation>
    <scope>NUCLEOTIDE SEQUENCE [LARGE SCALE GENOMIC DNA]</scope>
    <source>
        <strain evidence="9 10">CCFEE 5935</strain>
    </source>
</reference>
<dbReference type="InterPro" id="IPR004302">
    <property type="entry name" value="Cellulose/chitin-bd_N"/>
</dbReference>
<feature type="signal peptide" evidence="7">
    <location>
        <begin position="1"/>
        <end position="19"/>
    </location>
</feature>
<dbReference type="GO" id="GO:0046872">
    <property type="term" value="F:metal ion binding"/>
    <property type="evidence" value="ECO:0007669"/>
    <property type="project" value="UniProtKB-KW"/>
</dbReference>
<organism evidence="9 10">
    <name type="scientific">Saxophila tyrrhenica</name>
    <dbReference type="NCBI Taxonomy" id="1690608"/>
    <lineage>
        <taxon>Eukaryota</taxon>
        <taxon>Fungi</taxon>
        <taxon>Dikarya</taxon>
        <taxon>Ascomycota</taxon>
        <taxon>Pezizomycotina</taxon>
        <taxon>Dothideomycetes</taxon>
        <taxon>Dothideomycetidae</taxon>
        <taxon>Mycosphaerellales</taxon>
        <taxon>Extremaceae</taxon>
        <taxon>Saxophila</taxon>
    </lineage>
</organism>
<evidence type="ECO:0000313" key="10">
    <source>
        <dbReference type="Proteomes" id="UP001337655"/>
    </source>
</evidence>
<dbReference type="Proteomes" id="UP001337655">
    <property type="component" value="Unassembled WGS sequence"/>
</dbReference>
<gene>
    <name evidence="9" type="ORF">LTR77_000884</name>
</gene>
<keyword evidence="3" id="KW-0186">Copper</keyword>
<evidence type="ECO:0000256" key="3">
    <source>
        <dbReference type="ARBA" id="ARBA00023008"/>
    </source>
</evidence>
<evidence type="ECO:0000259" key="8">
    <source>
        <dbReference type="Pfam" id="PF03067"/>
    </source>
</evidence>
<dbReference type="RefSeq" id="XP_064664383.1">
    <property type="nucleotide sequence ID" value="XM_064798149.1"/>
</dbReference>
<dbReference type="PANTHER" id="PTHR36575">
    <property type="entry name" value="BINDING PROTEIN, PUTATIVE (AFU_ORTHOLOGUE AFUA_1G14430)-RELATED"/>
    <property type="match status" value="1"/>
</dbReference>
<dbReference type="Gene3D" id="2.70.50.70">
    <property type="match status" value="1"/>
</dbReference>
<dbReference type="AlphaFoldDB" id="A0AAV9PTS6"/>
<keyword evidence="4" id="KW-1015">Disulfide bond</keyword>
<dbReference type="GeneID" id="89922234"/>
<feature type="domain" description="Chitin-binding type-4" evidence="8">
    <location>
        <begin position="20"/>
        <end position="189"/>
    </location>
</feature>
<keyword evidence="2" id="KW-0479">Metal-binding</keyword>
<dbReference type="PANTHER" id="PTHR36575:SF2">
    <property type="entry name" value="CHITIN-BINDING TYPE-4 DOMAIN-CONTAINING PROTEIN-RELATED"/>
    <property type="match status" value="1"/>
</dbReference>
<feature type="chain" id="PRO_5043339647" description="Chitin-binding type-4 domain-containing protein" evidence="7">
    <location>
        <begin position="20"/>
        <end position="213"/>
    </location>
</feature>
<evidence type="ECO:0000256" key="2">
    <source>
        <dbReference type="ARBA" id="ARBA00022723"/>
    </source>
</evidence>
<comment type="cofactor">
    <cofactor evidence="1">
        <name>Cu(2+)</name>
        <dbReference type="ChEBI" id="CHEBI:29036"/>
    </cofactor>
</comment>
<dbReference type="InterPro" id="IPR052282">
    <property type="entry name" value="Starch-active_LPMO"/>
</dbReference>
<protein>
    <recommendedName>
        <fullName evidence="8">Chitin-binding type-4 domain-containing protein</fullName>
    </recommendedName>
</protein>
<evidence type="ECO:0000256" key="7">
    <source>
        <dbReference type="SAM" id="SignalP"/>
    </source>
</evidence>
<evidence type="ECO:0000256" key="5">
    <source>
        <dbReference type="ARBA" id="ARBA00023180"/>
    </source>
</evidence>
<evidence type="ECO:0000256" key="4">
    <source>
        <dbReference type="ARBA" id="ARBA00023157"/>
    </source>
</evidence>
<accession>A0AAV9PTS6</accession>
<comment type="similarity">
    <text evidence="6">Belongs to the polysaccharide monooxygenase AA13 family.</text>
</comment>
<name>A0AAV9PTS6_9PEZI</name>
<keyword evidence="10" id="KW-1185">Reference proteome</keyword>
<evidence type="ECO:0000256" key="6">
    <source>
        <dbReference type="ARBA" id="ARBA00034311"/>
    </source>
</evidence>
<sequence>MKFTLAFLTAASMAALTNAHGYFTSPGARQPGEAYQKSCGMQAYYNMRGSINGNIQGLYQVVAGQDDYNPKTCKLWKCKGLKYADNKANVQHYKPGQTVPLEFEIVAPHNGYANVSIISLQGDGHVIAPLKKWSQYALNTVPIKESEEKFSVKMPASLGSQCSKPGHCAIQMFWNAESIDQTYESCIDFTLSGSGKRDVEEIERAHPRDFNKM</sequence>
<proteinExistence type="inferred from homology"/>
<evidence type="ECO:0000256" key="1">
    <source>
        <dbReference type="ARBA" id="ARBA00001973"/>
    </source>
</evidence>
<dbReference type="Pfam" id="PF03067">
    <property type="entry name" value="LPMO_10"/>
    <property type="match status" value="1"/>
</dbReference>